<comment type="similarity">
    <text evidence="1">Belongs to the ABC transporter superfamily.</text>
</comment>
<dbReference type="InterPro" id="IPR003439">
    <property type="entry name" value="ABC_transporter-like_ATP-bd"/>
</dbReference>
<evidence type="ECO:0000256" key="4">
    <source>
        <dbReference type="ARBA" id="ARBA00022840"/>
    </source>
</evidence>
<organism evidence="6 7">
    <name type="scientific">Mycolicibacterium goodii</name>
    <name type="common">Mycobacterium goodii</name>
    <dbReference type="NCBI Taxonomy" id="134601"/>
    <lineage>
        <taxon>Bacteria</taxon>
        <taxon>Bacillati</taxon>
        <taxon>Actinomycetota</taxon>
        <taxon>Actinomycetes</taxon>
        <taxon>Mycobacteriales</taxon>
        <taxon>Mycobacteriaceae</taxon>
        <taxon>Mycolicibacterium</taxon>
    </lineage>
</organism>
<dbReference type="Pfam" id="PF00005">
    <property type="entry name" value="ABC_tran"/>
    <property type="match status" value="1"/>
</dbReference>
<dbReference type="EMBL" id="CP012150">
    <property type="protein sequence ID" value="AKS32235.1"/>
    <property type="molecule type" value="Genomic_DNA"/>
</dbReference>
<dbReference type="GO" id="GO:0005524">
    <property type="term" value="F:ATP binding"/>
    <property type="evidence" value="ECO:0007669"/>
    <property type="project" value="UniProtKB-KW"/>
</dbReference>
<sequence length="236" mass="25741">MSVIRLNRITFGYNRNPVFTDLTVEFPEAACTAVTGPNGCGKSTLLSLIAGVLRPHSGTVDLCTRDVAIAVQRDEVARTFPITVAEAVMMGRWRRLGLLRRPSRADRDIVDFWLTELGLEELRRCRMTELSGGQRQRTLLAQAFAQQAPILLLDEPTASLDADSARTVYRQLRRLANSGTTIVAATHDAGALDQFEHHLSLTGLSGHTATIGSGGASTCVQLQRAASRIPCHHRTP</sequence>
<proteinExistence type="inferred from homology"/>
<dbReference type="InterPro" id="IPR027417">
    <property type="entry name" value="P-loop_NTPase"/>
</dbReference>
<protein>
    <submittedName>
        <fullName evidence="6">ABC transporter</fullName>
    </submittedName>
</protein>
<dbReference type="InterPro" id="IPR003593">
    <property type="entry name" value="AAA+_ATPase"/>
</dbReference>
<dbReference type="PATRIC" id="fig|134601.6.peg.2190"/>
<keyword evidence="4" id="KW-0067">ATP-binding</keyword>
<evidence type="ECO:0000256" key="2">
    <source>
        <dbReference type="ARBA" id="ARBA00022448"/>
    </source>
</evidence>
<dbReference type="GO" id="GO:0016887">
    <property type="term" value="F:ATP hydrolysis activity"/>
    <property type="evidence" value="ECO:0007669"/>
    <property type="project" value="InterPro"/>
</dbReference>
<keyword evidence="3" id="KW-0547">Nucleotide-binding</keyword>
<name>A0A0K0X435_MYCGD</name>
<dbReference type="NCBIfam" id="NF040873">
    <property type="entry name" value="AztA"/>
    <property type="match status" value="1"/>
</dbReference>
<gene>
    <name evidence="6" type="ORF">AFA91_10505</name>
</gene>
<dbReference type="PANTHER" id="PTHR42734">
    <property type="entry name" value="METAL TRANSPORT SYSTEM ATP-BINDING PROTEIN TM_0124-RELATED"/>
    <property type="match status" value="1"/>
</dbReference>
<accession>A0A0K0X435</accession>
<dbReference type="AlphaFoldDB" id="A0A0K0X435"/>
<evidence type="ECO:0000313" key="6">
    <source>
        <dbReference type="EMBL" id="AKS32235.1"/>
    </source>
</evidence>
<keyword evidence="2" id="KW-0813">Transport</keyword>
<dbReference type="PROSITE" id="PS50893">
    <property type="entry name" value="ABC_TRANSPORTER_2"/>
    <property type="match status" value="1"/>
</dbReference>
<dbReference type="Proteomes" id="UP000062255">
    <property type="component" value="Chromosome"/>
</dbReference>
<dbReference type="KEGG" id="mgo:AFA91_10505"/>
<reference evidence="6 7" key="1">
    <citation type="submission" date="2015-07" db="EMBL/GenBank/DDBJ databases">
        <title>Complete genome sequence of Mycobacterium goodii X7B, a facultative thermophilic biodesulfurizing bacterium.</title>
        <authorList>
            <person name="Yu B."/>
            <person name="Li F."/>
            <person name="Xu P."/>
        </authorList>
    </citation>
    <scope>NUCLEOTIDE SEQUENCE [LARGE SCALE GENOMIC DNA]</scope>
    <source>
        <strain evidence="6 7">X7B</strain>
    </source>
</reference>
<dbReference type="OrthoDB" id="5296765at2"/>
<dbReference type="SMART" id="SM00382">
    <property type="entry name" value="AAA"/>
    <property type="match status" value="1"/>
</dbReference>
<evidence type="ECO:0000259" key="5">
    <source>
        <dbReference type="PROSITE" id="PS50893"/>
    </source>
</evidence>
<dbReference type="SUPFAM" id="SSF52540">
    <property type="entry name" value="P-loop containing nucleoside triphosphate hydrolases"/>
    <property type="match status" value="1"/>
</dbReference>
<dbReference type="InterPro" id="IPR050153">
    <property type="entry name" value="Metal_Ion_Import_ABC"/>
</dbReference>
<dbReference type="PANTHER" id="PTHR42734:SF5">
    <property type="entry name" value="IRON TRANSPORT SYSTEM ATP-BINDING PROTEIN HI_0361-RELATED"/>
    <property type="match status" value="1"/>
</dbReference>
<dbReference type="Gene3D" id="3.40.50.300">
    <property type="entry name" value="P-loop containing nucleotide triphosphate hydrolases"/>
    <property type="match status" value="1"/>
</dbReference>
<evidence type="ECO:0000256" key="1">
    <source>
        <dbReference type="ARBA" id="ARBA00005417"/>
    </source>
</evidence>
<dbReference type="RefSeq" id="WP_049744661.1">
    <property type="nucleotide sequence ID" value="NZ_CP012150.1"/>
</dbReference>
<evidence type="ECO:0000256" key="3">
    <source>
        <dbReference type="ARBA" id="ARBA00022741"/>
    </source>
</evidence>
<feature type="domain" description="ABC transporter" evidence="5">
    <location>
        <begin position="4"/>
        <end position="229"/>
    </location>
</feature>
<dbReference type="InterPro" id="IPR047748">
    <property type="entry name" value="AztA-like"/>
</dbReference>
<dbReference type="STRING" id="134601.AFA91_10505"/>
<evidence type="ECO:0000313" key="7">
    <source>
        <dbReference type="Proteomes" id="UP000062255"/>
    </source>
</evidence>